<organism evidence="3 4">
    <name type="scientific">Parathalassolituus penaei</name>
    <dbReference type="NCBI Taxonomy" id="2997323"/>
    <lineage>
        <taxon>Bacteria</taxon>
        <taxon>Pseudomonadati</taxon>
        <taxon>Pseudomonadota</taxon>
        <taxon>Gammaproteobacteria</taxon>
        <taxon>Oceanospirillales</taxon>
        <taxon>Oceanospirillaceae</taxon>
        <taxon>Parathalassolituus</taxon>
    </lineage>
</organism>
<dbReference type="SUPFAM" id="SSF53850">
    <property type="entry name" value="Periplasmic binding protein-like II"/>
    <property type="match status" value="1"/>
</dbReference>
<dbReference type="GO" id="GO:0033265">
    <property type="term" value="F:choline binding"/>
    <property type="evidence" value="ECO:0007669"/>
    <property type="project" value="InterPro"/>
</dbReference>
<dbReference type="Gene3D" id="3.40.190.100">
    <property type="entry name" value="Glycine betaine-binding periplasmic protein, domain 2"/>
    <property type="match status" value="1"/>
</dbReference>
<sequence length="320" mass="36359">MKTLQLLSLLFVTLTAPLMAEANDTPQQCQNVRIGVVDWTDLHIVNGVAKTLLEALGYNVQLQAEDGADQVFEKMQRKDIDVFLGYWSPTMTPMIERYYADRSIRTVTENLNEARWTLAVPSYVYDQGLRDFADIARFRDKLEGRIYGLEKGSSGNEAILQMIAKNAFGLKDFTLVETTERLMMAQVKGRVRKGEWIVFMGWQPHPMNQHYDLRYLSGGDDYFGPDYGAAKVHTSVRQGLAETCPNLGKFFTNLTFRAAMEEEMMDQVTNGFVPLERAVRGWIHANPQQLNAWLEGVKTLRGEAIDTQQLAANMELKMGR</sequence>
<proteinExistence type="predicted"/>
<keyword evidence="4" id="KW-1185">Reference proteome</keyword>
<comment type="caution">
    <text evidence="3">The sequence shown here is derived from an EMBL/GenBank/DDBJ whole genome shotgun (WGS) entry which is preliminary data.</text>
</comment>
<dbReference type="InterPro" id="IPR017783">
    <property type="entry name" value="ABC_choline_sub-bd"/>
</dbReference>
<feature type="domain" description="ABC-type glycine betaine transport system substrate-binding" evidence="2">
    <location>
        <begin position="31"/>
        <end position="283"/>
    </location>
</feature>
<dbReference type="CDD" id="cd13640">
    <property type="entry name" value="PBP2_ChoX"/>
    <property type="match status" value="1"/>
</dbReference>
<gene>
    <name evidence="3" type="ORF">OUO13_07850</name>
</gene>
<accession>A0A9X3EDC5</accession>
<dbReference type="Gene3D" id="3.40.190.10">
    <property type="entry name" value="Periplasmic binding protein-like II"/>
    <property type="match status" value="1"/>
</dbReference>
<dbReference type="GO" id="GO:0043190">
    <property type="term" value="C:ATP-binding cassette (ABC) transporter complex"/>
    <property type="evidence" value="ECO:0007669"/>
    <property type="project" value="InterPro"/>
</dbReference>
<dbReference type="GO" id="GO:0042597">
    <property type="term" value="C:periplasmic space"/>
    <property type="evidence" value="ECO:0007669"/>
    <property type="project" value="InterPro"/>
</dbReference>
<dbReference type="EMBL" id="JAPNOA010000022">
    <property type="protein sequence ID" value="MCY0965096.1"/>
    <property type="molecule type" value="Genomic_DNA"/>
</dbReference>
<evidence type="ECO:0000313" key="3">
    <source>
        <dbReference type="EMBL" id="MCY0965096.1"/>
    </source>
</evidence>
<dbReference type="RefSeq" id="WP_283173313.1">
    <property type="nucleotide sequence ID" value="NZ_JAPNOA010000022.1"/>
</dbReference>
<dbReference type="GO" id="GO:0015871">
    <property type="term" value="P:choline transport"/>
    <property type="evidence" value="ECO:0007669"/>
    <property type="project" value="InterPro"/>
</dbReference>
<dbReference type="Proteomes" id="UP001150830">
    <property type="component" value="Unassembled WGS sequence"/>
</dbReference>
<protein>
    <submittedName>
        <fullName evidence="3">Glycine/betaine ABC transporter substrate-binding protein</fullName>
    </submittedName>
</protein>
<dbReference type="InterPro" id="IPR007210">
    <property type="entry name" value="ABC_Gly_betaine_transp_sub-bd"/>
</dbReference>
<evidence type="ECO:0000259" key="2">
    <source>
        <dbReference type="Pfam" id="PF04069"/>
    </source>
</evidence>
<dbReference type="Pfam" id="PF04069">
    <property type="entry name" value="OpuAC"/>
    <property type="match status" value="1"/>
</dbReference>
<keyword evidence="1" id="KW-0732">Signal</keyword>
<dbReference type="AlphaFoldDB" id="A0A9X3EDC5"/>
<reference evidence="3" key="1">
    <citation type="submission" date="2022-11" db="EMBL/GenBank/DDBJ databases">
        <title>Parathalassolutuus dongxingensis gen. nov., sp. nov., a novel member of family Oceanospirillaceae isolated from a coastal shrimp pond in Guangxi, China.</title>
        <authorList>
            <person name="Chen H."/>
        </authorList>
    </citation>
    <scope>NUCLEOTIDE SEQUENCE</scope>
    <source>
        <strain evidence="3">G-43</strain>
    </source>
</reference>
<evidence type="ECO:0000256" key="1">
    <source>
        <dbReference type="SAM" id="SignalP"/>
    </source>
</evidence>
<name>A0A9X3EDC5_9GAMM</name>
<feature type="signal peptide" evidence="1">
    <location>
        <begin position="1"/>
        <end position="22"/>
    </location>
</feature>
<dbReference type="GO" id="GO:0022857">
    <property type="term" value="F:transmembrane transporter activity"/>
    <property type="evidence" value="ECO:0007669"/>
    <property type="project" value="InterPro"/>
</dbReference>
<evidence type="ECO:0000313" key="4">
    <source>
        <dbReference type="Proteomes" id="UP001150830"/>
    </source>
</evidence>
<feature type="chain" id="PRO_5040751791" evidence="1">
    <location>
        <begin position="23"/>
        <end position="320"/>
    </location>
</feature>